<dbReference type="EMBL" id="JARKIB010000235">
    <property type="protein sequence ID" value="KAJ7720950.1"/>
    <property type="molecule type" value="Genomic_DNA"/>
</dbReference>
<sequence length="140" mass="15336">MKHLKLRGLRRLSNPLSVLSLPALQRLHVDEVSLQPDPIAALRSLLSHWGSRPREIRIGFPSLPGIDYAAALPAVVFSSTQREPLPIGFLHPRPGPEAAHIDEGDWEEWEEAPLSESEDSASSDSGAESDVQQATDDDSE</sequence>
<reference evidence="2" key="1">
    <citation type="submission" date="2023-03" db="EMBL/GenBank/DDBJ databases">
        <title>Massive genome expansion in bonnet fungi (Mycena s.s.) driven by repeated elements and novel gene families across ecological guilds.</title>
        <authorList>
            <consortium name="Lawrence Berkeley National Laboratory"/>
            <person name="Harder C.B."/>
            <person name="Miyauchi S."/>
            <person name="Viragh M."/>
            <person name="Kuo A."/>
            <person name="Thoen E."/>
            <person name="Andreopoulos B."/>
            <person name="Lu D."/>
            <person name="Skrede I."/>
            <person name="Drula E."/>
            <person name="Henrissat B."/>
            <person name="Morin E."/>
            <person name="Kohler A."/>
            <person name="Barry K."/>
            <person name="LaButti K."/>
            <person name="Morin E."/>
            <person name="Salamov A."/>
            <person name="Lipzen A."/>
            <person name="Mereny Z."/>
            <person name="Hegedus B."/>
            <person name="Baldrian P."/>
            <person name="Stursova M."/>
            <person name="Weitz H."/>
            <person name="Taylor A."/>
            <person name="Grigoriev I.V."/>
            <person name="Nagy L.G."/>
            <person name="Martin F."/>
            <person name="Kauserud H."/>
        </authorList>
    </citation>
    <scope>NUCLEOTIDE SEQUENCE</scope>
    <source>
        <strain evidence="2">CBHHK182m</strain>
    </source>
</reference>
<proteinExistence type="predicted"/>
<dbReference type="AlphaFoldDB" id="A0AAD7HID2"/>
<gene>
    <name evidence="2" type="ORF">B0H16DRAFT_1738592</name>
</gene>
<name>A0AAD7HID2_9AGAR</name>
<organism evidence="2 3">
    <name type="scientific">Mycena metata</name>
    <dbReference type="NCBI Taxonomy" id="1033252"/>
    <lineage>
        <taxon>Eukaryota</taxon>
        <taxon>Fungi</taxon>
        <taxon>Dikarya</taxon>
        <taxon>Basidiomycota</taxon>
        <taxon>Agaricomycotina</taxon>
        <taxon>Agaricomycetes</taxon>
        <taxon>Agaricomycetidae</taxon>
        <taxon>Agaricales</taxon>
        <taxon>Marasmiineae</taxon>
        <taxon>Mycenaceae</taxon>
        <taxon>Mycena</taxon>
    </lineage>
</organism>
<evidence type="ECO:0000313" key="3">
    <source>
        <dbReference type="Proteomes" id="UP001215598"/>
    </source>
</evidence>
<evidence type="ECO:0000313" key="2">
    <source>
        <dbReference type="EMBL" id="KAJ7720950.1"/>
    </source>
</evidence>
<dbReference type="Proteomes" id="UP001215598">
    <property type="component" value="Unassembled WGS sequence"/>
</dbReference>
<evidence type="ECO:0000256" key="1">
    <source>
        <dbReference type="SAM" id="MobiDB-lite"/>
    </source>
</evidence>
<accession>A0AAD7HID2</accession>
<feature type="region of interest" description="Disordered" evidence="1">
    <location>
        <begin position="87"/>
        <end position="140"/>
    </location>
</feature>
<keyword evidence="3" id="KW-1185">Reference proteome</keyword>
<feature type="compositionally biased region" description="Acidic residues" evidence="1">
    <location>
        <begin position="104"/>
        <end position="121"/>
    </location>
</feature>
<protein>
    <submittedName>
        <fullName evidence="2">Uncharacterized protein</fullName>
    </submittedName>
</protein>
<comment type="caution">
    <text evidence="2">The sequence shown here is derived from an EMBL/GenBank/DDBJ whole genome shotgun (WGS) entry which is preliminary data.</text>
</comment>